<dbReference type="EMBL" id="JBHUIP010000013">
    <property type="protein sequence ID" value="MFD2264570.1"/>
    <property type="molecule type" value="Genomic_DNA"/>
</dbReference>
<feature type="domain" description="Methyltransferase type 11" evidence="2">
    <location>
        <begin position="524"/>
        <end position="615"/>
    </location>
</feature>
<evidence type="ECO:0000256" key="1">
    <source>
        <dbReference type="PROSITE-ProRule" id="PRU00339"/>
    </source>
</evidence>
<dbReference type="SUPFAM" id="SSF48452">
    <property type="entry name" value="TPR-like"/>
    <property type="match status" value="1"/>
</dbReference>
<dbReference type="GO" id="GO:0032259">
    <property type="term" value="P:methylation"/>
    <property type="evidence" value="ECO:0007669"/>
    <property type="project" value="UniProtKB-KW"/>
</dbReference>
<dbReference type="CDD" id="cd02440">
    <property type="entry name" value="AdoMet_MTases"/>
    <property type="match status" value="1"/>
</dbReference>
<dbReference type="Gene3D" id="1.25.40.10">
    <property type="entry name" value="Tetratricopeptide repeat domain"/>
    <property type="match status" value="1"/>
</dbReference>
<dbReference type="PANTHER" id="PTHR12558:SF13">
    <property type="entry name" value="CELL DIVISION CYCLE PROTEIN 27 HOMOLOG"/>
    <property type="match status" value="1"/>
</dbReference>
<comment type="caution">
    <text evidence="3">The sequence shown here is derived from an EMBL/GenBank/DDBJ whole genome shotgun (WGS) entry which is preliminary data.</text>
</comment>
<dbReference type="InterPro" id="IPR023296">
    <property type="entry name" value="Glyco_hydro_beta-prop_sf"/>
</dbReference>
<reference evidence="4" key="1">
    <citation type="journal article" date="2019" name="Int. J. Syst. Evol. Microbiol.">
        <title>The Global Catalogue of Microorganisms (GCM) 10K type strain sequencing project: providing services to taxonomists for standard genome sequencing and annotation.</title>
        <authorList>
            <consortium name="The Broad Institute Genomics Platform"/>
            <consortium name="The Broad Institute Genome Sequencing Center for Infectious Disease"/>
            <person name="Wu L."/>
            <person name="Ma J."/>
        </authorList>
    </citation>
    <scope>NUCLEOTIDE SEQUENCE [LARGE SCALE GENOMIC DNA]</scope>
    <source>
        <strain evidence="4">CGMCC 1.19062</strain>
    </source>
</reference>
<dbReference type="Gene3D" id="2.115.10.20">
    <property type="entry name" value="Glycosyl hydrolase domain, family 43"/>
    <property type="match status" value="2"/>
</dbReference>
<evidence type="ECO:0000259" key="2">
    <source>
        <dbReference type="Pfam" id="PF08241"/>
    </source>
</evidence>
<gene>
    <name evidence="3" type="ORF">ACFSM5_16815</name>
</gene>
<sequence>MLRFVSKVLGLKAKPSPTLELRDLASSLEKAGKNEEALAAIDEALATQGANGSLLVYRAKLLEKTGRRQDAISAFETALSMPQPKASWYAGLARLYELSGNQQKSIAALHAALRIDPDNSAIKKALRRHVKQEKISGAMLSGRPALQSNRILLEGRQDWSAQGVRDPALLTDSSGAPVRFGGKYRLFFNTRDQQLIQGGITTVGWAASDDLESWEVDEKPFFRDGDYTAAASAILTENGNIRLYYAFDTAGGFRFAETADGENWQINTSTLLAPADFGCRRIGLPFVFHHAGSWYLLCEGMRSGFSIFAARSKDGLIWHTVNAGEPIYRPTQGNWDSASQANPAIWPQANGFPWITYNGNSKAGTWDLGVLRSAPDGGIDGPWAGLALPLLTRSDLTEKTTRIEGARLVVKEEGGDLVYFTLPDSDSYAGGKIYSIRLDADDIAVIANAPASMGDSVPPPLRPTAADATVNIAPASVEAEEHFNDDLAKRYFGIWDAYPIQKLTRDIENRWIREALRPGQRVLLIGSGGGREIEALLDFKVEITAMDISQGMLDAGRERYAGHPITWVKGDAHLPPADLKNFDHVIGVGFVLCYLENPELALRNLRSTLRVGGQIHLTVVNSDHFSENNKRTGAIGNRVRTLYSVKSLRALLARSNYVVQSVRGLRYFVDGLPGDWNSKFASSSQNDELMTRFIELEADLVGRIDPSQAKELFITGRAI</sequence>
<dbReference type="InterPro" id="IPR013216">
    <property type="entry name" value="Methyltransf_11"/>
</dbReference>
<protein>
    <submittedName>
        <fullName evidence="3">Methyltransferase domain-containing protein</fullName>
    </submittedName>
</protein>
<dbReference type="Pfam" id="PF13432">
    <property type="entry name" value="TPR_16"/>
    <property type="match status" value="1"/>
</dbReference>
<dbReference type="GO" id="GO:0008168">
    <property type="term" value="F:methyltransferase activity"/>
    <property type="evidence" value="ECO:0007669"/>
    <property type="project" value="UniProtKB-KW"/>
</dbReference>
<keyword evidence="3" id="KW-0808">Transferase</keyword>
<feature type="repeat" description="TPR" evidence="1">
    <location>
        <begin position="86"/>
        <end position="119"/>
    </location>
</feature>
<dbReference type="Pfam" id="PF08241">
    <property type="entry name" value="Methyltransf_11"/>
    <property type="match status" value="1"/>
</dbReference>
<dbReference type="PROSITE" id="PS50005">
    <property type="entry name" value="TPR"/>
    <property type="match status" value="1"/>
</dbReference>
<keyword evidence="1" id="KW-0802">TPR repeat</keyword>
<dbReference type="InterPro" id="IPR019734">
    <property type="entry name" value="TPR_rpt"/>
</dbReference>
<keyword evidence="3" id="KW-0489">Methyltransferase</keyword>
<dbReference type="Gene3D" id="3.40.50.150">
    <property type="entry name" value="Vaccinia Virus protein VP39"/>
    <property type="match status" value="1"/>
</dbReference>
<dbReference type="Proteomes" id="UP001597295">
    <property type="component" value="Unassembled WGS sequence"/>
</dbReference>
<organism evidence="3 4">
    <name type="scientific">Lacibacterium aquatile</name>
    <dbReference type="NCBI Taxonomy" id="1168082"/>
    <lineage>
        <taxon>Bacteria</taxon>
        <taxon>Pseudomonadati</taxon>
        <taxon>Pseudomonadota</taxon>
        <taxon>Alphaproteobacteria</taxon>
        <taxon>Rhodospirillales</taxon>
        <taxon>Rhodospirillaceae</taxon>
    </lineage>
</organism>
<keyword evidence="4" id="KW-1185">Reference proteome</keyword>
<proteinExistence type="predicted"/>
<accession>A0ABW5DVQ0</accession>
<dbReference type="SMART" id="SM00028">
    <property type="entry name" value="TPR"/>
    <property type="match status" value="3"/>
</dbReference>
<name>A0ABW5DVQ0_9PROT</name>
<evidence type="ECO:0000313" key="4">
    <source>
        <dbReference type="Proteomes" id="UP001597295"/>
    </source>
</evidence>
<evidence type="ECO:0000313" key="3">
    <source>
        <dbReference type="EMBL" id="MFD2264570.1"/>
    </source>
</evidence>
<dbReference type="SUPFAM" id="SSF53335">
    <property type="entry name" value="S-adenosyl-L-methionine-dependent methyltransferases"/>
    <property type="match status" value="1"/>
</dbReference>
<dbReference type="SUPFAM" id="SSF75005">
    <property type="entry name" value="Arabinanase/levansucrase/invertase"/>
    <property type="match status" value="1"/>
</dbReference>
<dbReference type="InterPro" id="IPR029063">
    <property type="entry name" value="SAM-dependent_MTases_sf"/>
</dbReference>
<dbReference type="InterPro" id="IPR011990">
    <property type="entry name" value="TPR-like_helical_dom_sf"/>
</dbReference>
<dbReference type="RefSeq" id="WP_379877661.1">
    <property type="nucleotide sequence ID" value="NZ_JBHUIP010000013.1"/>
</dbReference>
<dbReference type="PANTHER" id="PTHR12558">
    <property type="entry name" value="CELL DIVISION CYCLE 16,23,27"/>
    <property type="match status" value="1"/>
</dbReference>